<dbReference type="AlphaFoldDB" id="F4EVZ0"/>
<feature type="region of interest" description="Disordered" evidence="1">
    <location>
        <begin position="18"/>
        <end position="37"/>
    </location>
</feature>
<evidence type="ECO:0000256" key="1">
    <source>
        <dbReference type="SAM" id="MobiDB-lite"/>
    </source>
</evidence>
<sequence>MPASKKMAGKDVFRTLQGSAAKFPENDAEEMSLSNGG</sequence>
<organism evidence="2 3">
    <name type="scientific">Selenomonas sputigena (strain ATCC 35185 / DSM 20758 / CCUG 44933 / VPI D19B-28)</name>
    <dbReference type="NCBI Taxonomy" id="546271"/>
    <lineage>
        <taxon>Bacteria</taxon>
        <taxon>Bacillati</taxon>
        <taxon>Bacillota</taxon>
        <taxon>Negativicutes</taxon>
        <taxon>Selenomonadales</taxon>
        <taxon>Selenomonadaceae</taxon>
        <taxon>Selenomonas</taxon>
    </lineage>
</organism>
<keyword evidence="3" id="KW-1185">Reference proteome</keyword>
<evidence type="ECO:0000313" key="3">
    <source>
        <dbReference type="Proteomes" id="UP000011124"/>
    </source>
</evidence>
<evidence type="ECO:0000313" key="2">
    <source>
        <dbReference type="EMBL" id="AEC00595.1"/>
    </source>
</evidence>
<reference evidence="2 3" key="1">
    <citation type="submission" date="2011-04" db="EMBL/GenBank/DDBJ databases">
        <title>The complete genome of Selenomonas sputigena DSM 20758.</title>
        <authorList>
            <consortium name="US DOE Joint Genome Institute (JGI-PGF)"/>
            <person name="Lucas S."/>
            <person name="Copeland A."/>
            <person name="Lapidus A."/>
            <person name="Bruce D."/>
            <person name="Goodwin L."/>
            <person name="Pitluck S."/>
            <person name="Peters L."/>
            <person name="Kyrpides N."/>
            <person name="Mavromatis K."/>
            <person name="Ivanova N."/>
            <person name="Ovchinnikova G."/>
            <person name="Teshima H."/>
            <person name="Detter J.C."/>
            <person name="Tapia R."/>
            <person name="Han C."/>
            <person name="Land M."/>
            <person name="Hauser L."/>
            <person name="Markowitz V."/>
            <person name="Cheng J.-F."/>
            <person name="Hugenholtz P."/>
            <person name="Woyke T."/>
            <person name="Wu D."/>
            <person name="Gronow S."/>
            <person name="Wellnitz S."/>
            <person name="Schneider S."/>
            <person name="Klenk H.-P."/>
            <person name="Eisen J.A."/>
        </authorList>
    </citation>
    <scope>NUCLEOTIDE SEQUENCE [LARGE SCALE GENOMIC DNA]</scope>
    <source>
        <strain evidence="3">ATCC 35185 / DSM 20758 / VPI D19B-28</strain>
    </source>
</reference>
<name>F4EVZ0_SELS3</name>
<dbReference type="HOGENOM" id="CLU_3348533_0_0_9"/>
<dbReference type="EMBL" id="CP002637">
    <property type="protein sequence ID" value="AEC00595.1"/>
    <property type="molecule type" value="Genomic_DNA"/>
</dbReference>
<gene>
    <name evidence="2" type="ordered locus">Selsp_1639</name>
</gene>
<dbReference type="KEGG" id="ssg:Selsp_1639"/>
<proteinExistence type="predicted"/>
<protein>
    <submittedName>
        <fullName evidence="2">Uncharacterized protein</fullName>
    </submittedName>
</protein>
<dbReference type="Proteomes" id="UP000011124">
    <property type="component" value="Chromosome"/>
</dbReference>
<accession>F4EVZ0</accession>